<dbReference type="GO" id="GO:0006508">
    <property type="term" value="P:proteolysis"/>
    <property type="evidence" value="ECO:0007669"/>
    <property type="project" value="UniProtKB-KW"/>
</dbReference>
<gene>
    <name evidence="4" type="ORF">GCM10017576_25750</name>
</gene>
<evidence type="ECO:0000313" key="5">
    <source>
        <dbReference type="Proteomes" id="UP001142462"/>
    </source>
</evidence>
<dbReference type="SMART" id="SM00014">
    <property type="entry name" value="acidPPc"/>
    <property type="match status" value="1"/>
</dbReference>
<feature type="signal peptide" evidence="2">
    <location>
        <begin position="1"/>
        <end position="26"/>
    </location>
</feature>
<dbReference type="SUPFAM" id="SSF51126">
    <property type="entry name" value="Pectin lyase-like"/>
    <property type="match status" value="1"/>
</dbReference>
<dbReference type="NCBIfam" id="TIGR02601">
    <property type="entry name" value="autotrns_rpt"/>
    <property type="match status" value="1"/>
</dbReference>
<evidence type="ECO:0000313" key="4">
    <source>
        <dbReference type="EMBL" id="GLJ62445.1"/>
    </source>
</evidence>
<dbReference type="Gene3D" id="1.20.144.10">
    <property type="entry name" value="Phosphatidic acid phosphatase type 2/haloperoxidase"/>
    <property type="match status" value="1"/>
</dbReference>
<keyword evidence="5" id="KW-1185">Reference proteome</keyword>
<evidence type="ECO:0000256" key="2">
    <source>
        <dbReference type="SAM" id="SignalP"/>
    </source>
</evidence>
<dbReference type="Proteomes" id="UP001142462">
    <property type="component" value="Unassembled WGS sequence"/>
</dbReference>
<dbReference type="RefSeq" id="WP_271174139.1">
    <property type="nucleotide sequence ID" value="NZ_BSEJ01000013.1"/>
</dbReference>
<organism evidence="4 5">
    <name type="scientific">Microbacterium barkeri</name>
    <dbReference type="NCBI Taxonomy" id="33917"/>
    <lineage>
        <taxon>Bacteria</taxon>
        <taxon>Bacillati</taxon>
        <taxon>Actinomycetota</taxon>
        <taxon>Actinomycetes</taxon>
        <taxon>Micrococcales</taxon>
        <taxon>Microbacteriaceae</taxon>
        <taxon>Microbacterium</taxon>
    </lineage>
</organism>
<evidence type="ECO:0000256" key="1">
    <source>
        <dbReference type="ARBA" id="ARBA00022729"/>
    </source>
</evidence>
<proteinExistence type="predicted"/>
<sequence>MPSAFPRRKVVACAVLLPLLVGPAFAQPAFAAKDDDLVDASAIEPRAAAYGAFVDTYRQNTTDFTTPETNPAIGVLSEMLEYWTPGTTWNDGTVLNAQVHEQNIAAIERITQNRTDEEADAAYLADRRHQSYSMIEGLEEDAQEFRDLANAGTTIPDEIPADALTTKYDDRGNENGAWADVDSELGSVVQLVNTVRGPWATSNRAKEYYQYMRPFRWSDDVVLVPELEPVKKPESEAASDGGFPSGHTNAAFLAGIALATAVPEHYDDLLLQASDLGYSRAEAGMHSALDIIGGRILATGLAAATLADDENAELIAEATADADTALDTELDLDTDRDAYQARLAEYLANTTFGLDPVGEAGVAPVVPEGAEELIRTRYPYLDDAQLRWVLYSTALESGLPVADDAEGWGRLNLFAAANGFGAFDRDVAVSLDATADGYGAVDVWRNDIDGAGSLTLDGTGTLILAGENSFTGGVRVKGGELVATTATALGTADVELQRGVVREQADGTLEVGGELTQKKGATLALTIEDASAPALSVDGKAKLRGTLAVDVSALAEVPAELPLIEAAKFPGALPSLEVTGLPEGYHPELRVEGGVLTLVDAR</sequence>
<reference evidence="4" key="1">
    <citation type="journal article" date="2014" name="Int. J. Syst. Evol. Microbiol.">
        <title>Complete genome sequence of Corynebacterium casei LMG S-19264T (=DSM 44701T), isolated from a smear-ripened cheese.</title>
        <authorList>
            <consortium name="US DOE Joint Genome Institute (JGI-PGF)"/>
            <person name="Walter F."/>
            <person name="Albersmeier A."/>
            <person name="Kalinowski J."/>
            <person name="Ruckert C."/>
        </authorList>
    </citation>
    <scope>NUCLEOTIDE SEQUENCE</scope>
    <source>
        <strain evidence="4">VKM Ac-1020</strain>
    </source>
</reference>
<dbReference type="SUPFAM" id="SSF48317">
    <property type="entry name" value="Acid phosphatase/Vanadium-dependent haloperoxidase"/>
    <property type="match status" value="1"/>
</dbReference>
<protein>
    <submittedName>
        <fullName evidence="4">Serine protease</fullName>
    </submittedName>
</protein>
<dbReference type="Pfam" id="PF12951">
    <property type="entry name" value="PATR"/>
    <property type="match status" value="1"/>
</dbReference>
<evidence type="ECO:0000259" key="3">
    <source>
        <dbReference type="SMART" id="SM00014"/>
    </source>
</evidence>
<dbReference type="GO" id="GO:0008233">
    <property type="term" value="F:peptidase activity"/>
    <property type="evidence" value="ECO:0007669"/>
    <property type="project" value="UniProtKB-KW"/>
</dbReference>
<feature type="chain" id="PRO_5040891776" evidence="2">
    <location>
        <begin position="27"/>
        <end position="602"/>
    </location>
</feature>
<comment type="caution">
    <text evidence="4">The sequence shown here is derived from an EMBL/GenBank/DDBJ whole genome shotgun (WGS) entry which is preliminary data.</text>
</comment>
<dbReference type="AlphaFoldDB" id="A0A9W6H4L0"/>
<reference evidence="4" key="2">
    <citation type="submission" date="2023-01" db="EMBL/GenBank/DDBJ databases">
        <authorList>
            <person name="Sun Q."/>
            <person name="Evtushenko L."/>
        </authorList>
    </citation>
    <scope>NUCLEOTIDE SEQUENCE</scope>
    <source>
        <strain evidence="4">VKM Ac-1020</strain>
    </source>
</reference>
<accession>A0A9W6H4L0</accession>
<keyword evidence="1 2" id="KW-0732">Signal</keyword>
<dbReference type="Pfam" id="PF01569">
    <property type="entry name" value="PAP2"/>
    <property type="match status" value="1"/>
</dbReference>
<dbReference type="InterPro" id="IPR036938">
    <property type="entry name" value="PAP2/HPO_sf"/>
</dbReference>
<name>A0A9W6H4L0_9MICO</name>
<keyword evidence="4" id="KW-0645">Protease</keyword>
<dbReference type="InterPro" id="IPR013425">
    <property type="entry name" value="Autotrns_rpt"/>
</dbReference>
<dbReference type="InterPro" id="IPR011050">
    <property type="entry name" value="Pectin_lyase_fold/virulence"/>
</dbReference>
<dbReference type="EMBL" id="BSEJ01000013">
    <property type="protein sequence ID" value="GLJ62445.1"/>
    <property type="molecule type" value="Genomic_DNA"/>
</dbReference>
<feature type="domain" description="Phosphatidic acid phosphatase type 2/haloperoxidase" evidence="3">
    <location>
        <begin position="187"/>
        <end position="306"/>
    </location>
</feature>
<dbReference type="InterPro" id="IPR000326">
    <property type="entry name" value="PAP2/HPO"/>
</dbReference>
<keyword evidence="4" id="KW-0378">Hydrolase</keyword>